<evidence type="ECO:0000256" key="3">
    <source>
        <dbReference type="ARBA" id="ARBA00022679"/>
    </source>
</evidence>
<evidence type="ECO:0000256" key="7">
    <source>
        <dbReference type="SAM" id="MobiDB-lite"/>
    </source>
</evidence>
<evidence type="ECO:0000259" key="9">
    <source>
        <dbReference type="Pfam" id="PF02397"/>
    </source>
</evidence>
<feature type="region of interest" description="Disordered" evidence="7">
    <location>
        <begin position="1"/>
        <end position="74"/>
    </location>
</feature>
<dbReference type="RefSeq" id="WP_340291492.1">
    <property type="nucleotide sequence ID" value="NZ_JBBEOI010000041.1"/>
</dbReference>
<feature type="transmembrane region" description="Helical" evidence="8">
    <location>
        <begin position="174"/>
        <end position="194"/>
    </location>
</feature>
<accession>A0ABV7WBW7</accession>
<dbReference type="Pfam" id="PF02397">
    <property type="entry name" value="Bac_transf"/>
    <property type="match status" value="1"/>
</dbReference>
<evidence type="ECO:0000256" key="6">
    <source>
        <dbReference type="ARBA" id="ARBA00023136"/>
    </source>
</evidence>
<dbReference type="NCBIfam" id="TIGR03025">
    <property type="entry name" value="EPS_sugtrans"/>
    <property type="match status" value="1"/>
</dbReference>
<comment type="similarity">
    <text evidence="2">Belongs to the bacterial sugar transferase family.</text>
</comment>
<gene>
    <name evidence="10" type="ORF">ACFOLH_00920</name>
</gene>
<sequence length="538" mass="57505">MIDRVDSTDGMGLRVTTTPATPAEGRGRRDQQGQRTVPLHPLGLDGSAPTGATSVGSVRRDTTPGPPSSASRHRDFARDIVAGDTAAAGLSALVAGLVAWQAGWTPPDPALALPVGALLWALLWPALLGLHRAYETRYLGHGSEELSRVVRSWISALAVVGMGGWVWLPSRLAVDVLVGVCATVLLSIVSRSVLRARLHRDNLAGATYQRVLLVGDQGEVTRLAARIHRNRYHGWHVVAAAGPASPGDPGADSPVRLGGADSVTDVLDAARRCHADLVLLAPSGGSRLVAVDELERALHAEGREVALAPPLVEAVGPRVAVEPVCGLPVLHLSPPELGGPRRVIKGVADRAAASVAVVLLLPVLLAVALLVRLDSKGPALFVQTRVGRHGRAFRIYKFRTMFVDAEARLTALAAQNDGAGPLFKMKSDPRITRVGRFLRRTSLDELPQLLNVVIGDMSLVGPRPPLPAEVEQYDAVTRRRLLVQPGITGLWQVHGRSDLSWEESSRLDVRYVENWSLGFDLSILVRTVRAVVQARGAY</sequence>
<keyword evidence="6 8" id="KW-0472">Membrane</keyword>
<feature type="domain" description="Bacterial sugar transferase" evidence="9">
    <location>
        <begin position="345"/>
        <end position="532"/>
    </location>
</feature>
<protein>
    <submittedName>
        <fullName evidence="10">Sugar transferase</fullName>
        <ecNumber evidence="10">2.7.8.-</ecNumber>
    </submittedName>
</protein>
<evidence type="ECO:0000256" key="4">
    <source>
        <dbReference type="ARBA" id="ARBA00022692"/>
    </source>
</evidence>
<comment type="subcellular location">
    <subcellularLocation>
        <location evidence="1">Membrane</location>
        <topology evidence="1">Multi-pass membrane protein</topology>
    </subcellularLocation>
</comment>
<evidence type="ECO:0000256" key="5">
    <source>
        <dbReference type="ARBA" id="ARBA00022989"/>
    </source>
</evidence>
<organism evidence="10 11">
    <name type="scientific">Aquipuribacter hungaricus</name>
    <dbReference type="NCBI Taxonomy" id="545624"/>
    <lineage>
        <taxon>Bacteria</taxon>
        <taxon>Bacillati</taxon>
        <taxon>Actinomycetota</taxon>
        <taxon>Actinomycetes</taxon>
        <taxon>Micrococcales</taxon>
        <taxon>Intrasporangiaceae</taxon>
        <taxon>Aquipuribacter</taxon>
    </lineage>
</organism>
<name>A0ABV7WBW7_9MICO</name>
<keyword evidence="11" id="KW-1185">Reference proteome</keyword>
<keyword evidence="4 8" id="KW-0812">Transmembrane</keyword>
<feature type="transmembrane region" description="Helical" evidence="8">
    <location>
        <begin position="110"/>
        <end position="130"/>
    </location>
</feature>
<dbReference type="GO" id="GO:0016740">
    <property type="term" value="F:transferase activity"/>
    <property type="evidence" value="ECO:0007669"/>
    <property type="project" value="UniProtKB-KW"/>
</dbReference>
<dbReference type="PANTHER" id="PTHR30576:SF10">
    <property type="entry name" value="SLL5057 PROTEIN"/>
    <property type="match status" value="1"/>
</dbReference>
<evidence type="ECO:0000256" key="2">
    <source>
        <dbReference type="ARBA" id="ARBA00006464"/>
    </source>
</evidence>
<proteinExistence type="inferred from homology"/>
<evidence type="ECO:0000313" key="10">
    <source>
        <dbReference type="EMBL" id="MFC3686899.1"/>
    </source>
</evidence>
<feature type="transmembrane region" description="Helical" evidence="8">
    <location>
        <begin position="351"/>
        <end position="371"/>
    </location>
</feature>
<comment type="caution">
    <text evidence="10">The sequence shown here is derived from an EMBL/GenBank/DDBJ whole genome shotgun (WGS) entry which is preliminary data.</text>
</comment>
<dbReference type="InterPro" id="IPR003362">
    <property type="entry name" value="Bact_transf"/>
</dbReference>
<keyword evidence="3 10" id="KW-0808">Transferase</keyword>
<dbReference type="InterPro" id="IPR017475">
    <property type="entry name" value="EPS_sugar_tfrase"/>
</dbReference>
<dbReference type="PANTHER" id="PTHR30576">
    <property type="entry name" value="COLANIC BIOSYNTHESIS UDP-GLUCOSE LIPID CARRIER TRANSFERASE"/>
    <property type="match status" value="1"/>
</dbReference>
<dbReference type="Proteomes" id="UP001595685">
    <property type="component" value="Unassembled WGS sequence"/>
</dbReference>
<feature type="transmembrane region" description="Helical" evidence="8">
    <location>
        <begin position="81"/>
        <end position="104"/>
    </location>
</feature>
<evidence type="ECO:0000256" key="8">
    <source>
        <dbReference type="SAM" id="Phobius"/>
    </source>
</evidence>
<dbReference type="EC" id="2.7.8.-" evidence="10"/>
<evidence type="ECO:0000256" key="1">
    <source>
        <dbReference type="ARBA" id="ARBA00004141"/>
    </source>
</evidence>
<evidence type="ECO:0000313" key="11">
    <source>
        <dbReference type="Proteomes" id="UP001595685"/>
    </source>
</evidence>
<keyword evidence="5 8" id="KW-1133">Transmembrane helix</keyword>
<feature type="transmembrane region" description="Helical" evidence="8">
    <location>
        <begin position="150"/>
        <end position="168"/>
    </location>
</feature>
<reference evidence="11" key="1">
    <citation type="journal article" date="2019" name="Int. J. Syst. Evol. Microbiol.">
        <title>The Global Catalogue of Microorganisms (GCM) 10K type strain sequencing project: providing services to taxonomists for standard genome sequencing and annotation.</title>
        <authorList>
            <consortium name="The Broad Institute Genomics Platform"/>
            <consortium name="The Broad Institute Genome Sequencing Center for Infectious Disease"/>
            <person name="Wu L."/>
            <person name="Ma J."/>
        </authorList>
    </citation>
    <scope>NUCLEOTIDE SEQUENCE [LARGE SCALE GENOMIC DNA]</scope>
    <source>
        <strain evidence="11">NCAIM B.02333</strain>
    </source>
</reference>
<dbReference type="EMBL" id="JBHRWW010000001">
    <property type="protein sequence ID" value="MFC3686899.1"/>
    <property type="molecule type" value="Genomic_DNA"/>
</dbReference>